<gene>
    <name evidence="2" type="ORF">D2V17_07550</name>
</gene>
<dbReference type="InterPro" id="IPR000157">
    <property type="entry name" value="TIR_dom"/>
</dbReference>
<dbReference type="SUPFAM" id="SSF52200">
    <property type="entry name" value="Toll/Interleukin receptor TIR domain"/>
    <property type="match status" value="1"/>
</dbReference>
<organism evidence="2 3">
    <name type="scientific">Aurantiacibacter xanthus</name>
    <dbReference type="NCBI Taxonomy" id="1784712"/>
    <lineage>
        <taxon>Bacteria</taxon>
        <taxon>Pseudomonadati</taxon>
        <taxon>Pseudomonadota</taxon>
        <taxon>Alphaproteobacteria</taxon>
        <taxon>Sphingomonadales</taxon>
        <taxon>Erythrobacteraceae</taxon>
        <taxon>Aurantiacibacter</taxon>
    </lineage>
</organism>
<protein>
    <submittedName>
        <fullName evidence="2">TIR domain-containing protein</fullName>
    </submittedName>
</protein>
<sequence length="270" mass="30185">MEKVEETKIWLTYAWKDNEEDDVDHIISELSNCGLELGFDRVQLLAGRRLWDQIDAAIKAPDVAAWVIYVTENSLKSEPCQEELAYALDRALRTRGSAFPLIGLFAGEFDPNIIPSALATRLCVNLHHNEWAQQIGDSVKGANKTQIAEPSKFGHKLYRIDKGFVLEVWPRTGTWTPTIAVVQEDQESLLTSFLPGPRGVIGSLAMMICGESRQHGCFARGFNNPVNSSTTAHIYLSELPDWIEFGQMGKPHRIDFTDKVLTAAQAEVRS</sequence>
<keyword evidence="3" id="KW-1185">Reference proteome</keyword>
<reference evidence="2 3" key="1">
    <citation type="submission" date="2018-08" db="EMBL/GenBank/DDBJ databases">
        <title>Erythrobacter zhengii sp.nov., a bacterium isolated from deep-sea sediment.</title>
        <authorList>
            <person name="Fang C."/>
            <person name="Wu Y.-H."/>
            <person name="Sun C."/>
            <person name="Wang H."/>
            <person name="Cheng H."/>
            <person name="Meng F.-X."/>
            <person name="Wang C.-S."/>
            <person name="Xu X.-W."/>
        </authorList>
    </citation>
    <scope>NUCLEOTIDE SEQUENCE [LARGE SCALE GENOMIC DNA]</scope>
    <source>
        <strain evidence="2 3">CCTCC AB 2015396</strain>
    </source>
</reference>
<dbReference type="Pfam" id="PF13676">
    <property type="entry name" value="TIR_2"/>
    <property type="match status" value="1"/>
</dbReference>
<evidence type="ECO:0000313" key="2">
    <source>
        <dbReference type="EMBL" id="RIV88454.1"/>
    </source>
</evidence>
<evidence type="ECO:0000259" key="1">
    <source>
        <dbReference type="PROSITE" id="PS50104"/>
    </source>
</evidence>
<dbReference type="PROSITE" id="PS50104">
    <property type="entry name" value="TIR"/>
    <property type="match status" value="1"/>
</dbReference>
<evidence type="ECO:0000313" key="3">
    <source>
        <dbReference type="Proteomes" id="UP000265366"/>
    </source>
</evidence>
<dbReference type="InterPro" id="IPR035897">
    <property type="entry name" value="Toll_tir_struct_dom_sf"/>
</dbReference>
<dbReference type="GO" id="GO:0007165">
    <property type="term" value="P:signal transduction"/>
    <property type="evidence" value="ECO:0007669"/>
    <property type="project" value="InterPro"/>
</dbReference>
<dbReference type="Gene3D" id="3.40.50.10140">
    <property type="entry name" value="Toll/interleukin-1 receptor homology (TIR) domain"/>
    <property type="match status" value="1"/>
</dbReference>
<dbReference type="OrthoDB" id="8479777at2"/>
<feature type="domain" description="TIR" evidence="1">
    <location>
        <begin position="5"/>
        <end position="149"/>
    </location>
</feature>
<dbReference type="Proteomes" id="UP000265366">
    <property type="component" value="Unassembled WGS sequence"/>
</dbReference>
<dbReference type="EMBL" id="QXFM01000069">
    <property type="protein sequence ID" value="RIV88454.1"/>
    <property type="molecule type" value="Genomic_DNA"/>
</dbReference>
<dbReference type="RefSeq" id="WP_119592465.1">
    <property type="nucleotide sequence ID" value="NZ_QXFM01000069.1"/>
</dbReference>
<proteinExistence type="predicted"/>
<comment type="caution">
    <text evidence="2">The sequence shown here is derived from an EMBL/GenBank/DDBJ whole genome shotgun (WGS) entry which is preliminary data.</text>
</comment>
<name>A0A3A1P501_9SPHN</name>
<accession>A0A3A1P501</accession>
<dbReference type="AlphaFoldDB" id="A0A3A1P501"/>